<feature type="region of interest" description="Disordered" evidence="1">
    <location>
        <begin position="145"/>
        <end position="167"/>
    </location>
</feature>
<dbReference type="Proteomes" id="UP000828390">
    <property type="component" value="Unassembled WGS sequence"/>
</dbReference>
<evidence type="ECO:0000313" key="3">
    <source>
        <dbReference type="Proteomes" id="UP000828390"/>
    </source>
</evidence>
<evidence type="ECO:0000313" key="2">
    <source>
        <dbReference type="EMBL" id="KAH3719382.1"/>
    </source>
</evidence>
<evidence type="ECO:0000256" key="1">
    <source>
        <dbReference type="SAM" id="MobiDB-lite"/>
    </source>
</evidence>
<comment type="caution">
    <text evidence="2">The sequence shown here is derived from an EMBL/GenBank/DDBJ whole genome shotgun (WGS) entry which is preliminary data.</text>
</comment>
<reference evidence="2" key="2">
    <citation type="submission" date="2020-11" db="EMBL/GenBank/DDBJ databases">
        <authorList>
            <person name="McCartney M.A."/>
            <person name="Auch B."/>
            <person name="Kono T."/>
            <person name="Mallez S."/>
            <person name="Becker A."/>
            <person name="Gohl D.M."/>
            <person name="Silverstein K.A.T."/>
            <person name="Koren S."/>
            <person name="Bechman K.B."/>
            <person name="Herman A."/>
            <person name="Abrahante J.E."/>
            <person name="Garbe J."/>
        </authorList>
    </citation>
    <scope>NUCLEOTIDE SEQUENCE</scope>
    <source>
        <strain evidence="2">Duluth1</strain>
        <tissue evidence="2">Whole animal</tissue>
    </source>
</reference>
<protein>
    <submittedName>
        <fullName evidence="2">Uncharacterized protein</fullName>
    </submittedName>
</protein>
<dbReference type="EMBL" id="JAIWYP010000013">
    <property type="protein sequence ID" value="KAH3719382.1"/>
    <property type="molecule type" value="Genomic_DNA"/>
</dbReference>
<sequence length="319" mass="34967">MLKQKEEKLKAVRERKKFTGCPSNLKAGMMKSGRISRTCVSKQKQAVSKSLPRSVRGGCRGAIVNSASSANHSYVESRVVSDNKECEKNADRSSGKFVDDVNVQETSLNAMKKAVICLKKNPTHYDDVATEITKMKSVKIYKWDSKSSKNNDRTKSNDEGFLADKKQESGTEQFIEEADKNSTRQSRANFFVLNPSKGKQKRVISPRSQKDELLMKQFGIIPSKVFLDKVSAGLKSTCSGTNVVSSGDTKCAEKSLNNTQNKIKTGRVPLSASDSGINVDFSDSDSEDKEIALIAFDTILVSGTGHTEGGVSVKKVKMD</sequence>
<accession>A0A9D4C8F2</accession>
<proteinExistence type="predicted"/>
<dbReference type="AlphaFoldDB" id="A0A9D4C8F2"/>
<keyword evidence="3" id="KW-1185">Reference proteome</keyword>
<organism evidence="2 3">
    <name type="scientific">Dreissena polymorpha</name>
    <name type="common">Zebra mussel</name>
    <name type="synonym">Mytilus polymorpha</name>
    <dbReference type="NCBI Taxonomy" id="45954"/>
    <lineage>
        <taxon>Eukaryota</taxon>
        <taxon>Metazoa</taxon>
        <taxon>Spiralia</taxon>
        <taxon>Lophotrochozoa</taxon>
        <taxon>Mollusca</taxon>
        <taxon>Bivalvia</taxon>
        <taxon>Autobranchia</taxon>
        <taxon>Heteroconchia</taxon>
        <taxon>Euheterodonta</taxon>
        <taxon>Imparidentia</taxon>
        <taxon>Neoheterodontei</taxon>
        <taxon>Myida</taxon>
        <taxon>Dreissenoidea</taxon>
        <taxon>Dreissenidae</taxon>
        <taxon>Dreissena</taxon>
    </lineage>
</organism>
<gene>
    <name evidence="2" type="ORF">DPMN_062214</name>
</gene>
<name>A0A9D4C8F2_DREPO</name>
<reference evidence="2" key="1">
    <citation type="journal article" date="2019" name="bioRxiv">
        <title>The Genome of the Zebra Mussel, Dreissena polymorpha: A Resource for Invasive Species Research.</title>
        <authorList>
            <person name="McCartney M.A."/>
            <person name="Auch B."/>
            <person name="Kono T."/>
            <person name="Mallez S."/>
            <person name="Zhang Y."/>
            <person name="Obille A."/>
            <person name="Becker A."/>
            <person name="Abrahante J.E."/>
            <person name="Garbe J."/>
            <person name="Badalamenti J.P."/>
            <person name="Herman A."/>
            <person name="Mangelson H."/>
            <person name="Liachko I."/>
            <person name="Sullivan S."/>
            <person name="Sone E.D."/>
            <person name="Koren S."/>
            <person name="Silverstein K.A.T."/>
            <person name="Beckman K.B."/>
            <person name="Gohl D.M."/>
        </authorList>
    </citation>
    <scope>NUCLEOTIDE SEQUENCE</scope>
    <source>
        <strain evidence="2">Duluth1</strain>
        <tissue evidence="2">Whole animal</tissue>
    </source>
</reference>